<accession>C0CRE8</accession>
<dbReference type="PANTHER" id="PTHR33164:SF43">
    <property type="entry name" value="HTH-TYPE TRANSCRIPTIONAL REPRESSOR YETL"/>
    <property type="match status" value="1"/>
</dbReference>
<dbReference type="InterPro" id="IPR036388">
    <property type="entry name" value="WH-like_DNA-bd_sf"/>
</dbReference>
<evidence type="ECO:0000313" key="2">
    <source>
        <dbReference type="EMBL" id="EEG47659.1"/>
    </source>
</evidence>
<dbReference type="EMBL" id="ACBZ01000185">
    <property type="protein sequence ID" value="EEG47659.1"/>
    <property type="molecule type" value="Genomic_DNA"/>
</dbReference>
<dbReference type="InterPro" id="IPR039422">
    <property type="entry name" value="MarR/SlyA-like"/>
</dbReference>
<dbReference type="InterPro" id="IPR036390">
    <property type="entry name" value="WH_DNA-bd_sf"/>
</dbReference>
<dbReference type="eggNOG" id="COG1846">
    <property type="taxonomic scope" value="Bacteria"/>
</dbReference>
<organism evidence="2 3">
    <name type="scientific">Blautia hydrogenotrophica (strain DSM 10507 / JCM 14656 / S5a33)</name>
    <name type="common">Ruminococcus hydrogenotrophicus</name>
    <dbReference type="NCBI Taxonomy" id="476272"/>
    <lineage>
        <taxon>Bacteria</taxon>
        <taxon>Bacillati</taxon>
        <taxon>Bacillota</taxon>
        <taxon>Clostridia</taxon>
        <taxon>Lachnospirales</taxon>
        <taxon>Lachnospiraceae</taxon>
        <taxon>Blautia</taxon>
    </lineage>
</organism>
<proteinExistence type="predicted"/>
<reference evidence="2 3" key="1">
    <citation type="submission" date="2009-01" db="EMBL/GenBank/DDBJ databases">
        <authorList>
            <person name="Fulton L."/>
            <person name="Clifton S."/>
            <person name="Fulton B."/>
            <person name="Xu J."/>
            <person name="Minx P."/>
            <person name="Pepin K.H."/>
            <person name="Johnson M."/>
            <person name="Bhonagiri V."/>
            <person name="Nash W.E."/>
            <person name="Mardis E.R."/>
            <person name="Wilson R.K."/>
        </authorList>
    </citation>
    <scope>NUCLEOTIDE SEQUENCE [LARGE SCALE GENOMIC DNA]</scope>
    <source>
        <strain evidence="3">DSM 10507 / JCM 14656 / S5a33</strain>
    </source>
</reference>
<gene>
    <name evidence="2" type="ORF">RUMHYD_03462</name>
</gene>
<dbReference type="Proteomes" id="UP000003100">
    <property type="component" value="Unassembled WGS sequence"/>
</dbReference>
<evidence type="ECO:0000259" key="1">
    <source>
        <dbReference type="PROSITE" id="PS50995"/>
    </source>
</evidence>
<dbReference type="SMART" id="SM00347">
    <property type="entry name" value="HTH_MARR"/>
    <property type="match status" value="1"/>
</dbReference>
<dbReference type="GeneID" id="86823279"/>
<feature type="domain" description="HTH marR-type" evidence="1">
    <location>
        <begin position="1"/>
        <end position="140"/>
    </location>
</feature>
<evidence type="ECO:0000313" key="3">
    <source>
        <dbReference type="Proteomes" id="UP000003100"/>
    </source>
</evidence>
<keyword evidence="3" id="KW-1185">Reference proteome</keyword>
<dbReference type="Pfam" id="PF12802">
    <property type="entry name" value="MarR_2"/>
    <property type="match status" value="1"/>
</dbReference>
<dbReference type="RefSeq" id="WP_005951837.1">
    <property type="nucleotide sequence ID" value="NZ_CP136423.1"/>
</dbReference>
<dbReference type="GO" id="GO:0006950">
    <property type="term" value="P:response to stress"/>
    <property type="evidence" value="ECO:0007669"/>
    <property type="project" value="TreeGrafter"/>
</dbReference>
<dbReference type="PANTHER" id="PTHR33164">
    <property type="entry name" value="TRANSCRIPTIONAL REGULATOR, MARR FAMILY"/>
    <property type="match status" value="1"/>
</dbReference>
<dbReference type="PATRIC" id="fig|476272.21.peg.138"/>
<dbReference type="HOGENOM" id="CLU_083287_30_3_9"/>
<name>C0CRE8_BLAHS</name>
<dbReference type="PROSITE" id="PS50995">
    <property type="entry name" value="HTH_MARR_2"/>
    <property type="match status" value="1"/>
</dbReference>
<protein>
    <recommendedName>
        <fullName evidence="1">HTH marR-type domain-containing protein</fullName>
    </recommendedName>
</protein>
<dbReference type="InterPro" id="IPR000835">
    <property type="entry name" value="HTH_MarR-typ"/>
</dbReference>
<dbReference type="Gene3D" id="1.10.10.10">
    <property type="entry name" value="Winged helix-like DNA-binding domain superfamily/Winged helix DNA-binding domain"/>
    <property type="match status" value="1"/>
</dbReference>
<reference evidence="2 3" key="2">
    <citation type="submission" date="2009-02" db="EMBL/GenBank/DDBJ databases">
        <title>Draft genome sequence of Blautia hydrogenotrophica DSM 10507 (Ruminococcus hydrogenotrophicus DSM 10507).</title>
        <authorList>
            <person name="Sudarsanam P."/>
            <person name="Ley R."/>
            <person name="Guruge J."/>
            <person name="Turnbaugh P.J."/>
            <person name="Mahowald M."/>
            <person name="Liep D."/>
            <person name="Gordon J."/>
        </authorList>
    </citation>
    <scope>NUCLEOTIDE SEQUENCE [LARGE SCALE GENOMIC DNA]</scope>
    <source>
        <strain evidence="3">DSM 10507 / JCM 14656 / S5a33</strain>
    </source>
</reference>
<dbReference type="SUPFAM" id="SSF46785">
    <property type="entry name" value="Winged helix' DNA-binding domain"/>
    <property type="match status" value="1"/>
</dbReference>
<dbReference type="GO" id="GO:0003700">
    <property type="term" value="F:DNA-binding transcription factor activity"/>
    <property type="evidence" value="ECO:0007669"/>
    <property type="project" value="InterPro"/>
</dbReference>
<sequence length="146" mass="17549">MNDPHSQVKEYYELWREMNWMYEDWAKSFGISYYAFLTLEAVWEDREECSQKKICQKCLLSKQTVNMILKEFQEKGFLYCTSSQTDRRVKLIHLTEKGEKYVGSMVTRVQELEESVMRRMGPDRSEAMLENTRLYVRYFKEGYGGI</sequence>
<dbReference type="AlphaFoldDB" id="C0CRE8"/>